<sequence>MRIGGRPAMEQGHILGRGARVFGAVCCALLALLSLVWIGRDVDVTGGLPDLWWSWAGAPESAPESPRGTSLYDPVLVCVYAVAGVTALYSTAAAGALGAAGAVTILLRAPVLWTLTADWMQHIDQDLRNRALLFAGVGVTLGAVLLISVAAGRRPVDSAGAGYLLPDEQPPRRPTRGAAATGLVFLAVAALALAAWELRTAAVVGWDAYGDRLTGDGTTYTLLMPPAAYGKWAVAALCGVAAVAAARRAALSRPLGMTAGALVLGWGAADTSRYLKHEVFERFGALDTEHQLQVATGIGLLLAGFVILFAFAGRGGRDPVAEPLPRWQEPSSPPPW</sequence>
<feature type="transmembrane region" description="Helical" evidence="1">
    <location>
        <begin position="254"/>
        <end position="272"/>
    </location>
</feature>
<keyword evidence="3" id="KW-1185">Reference proteome</keyword>
<feature type="transmembrane region" description="Helical" evidence="1">
    <location>
        <begin position="71"/>
        <end position="89"/>
    </location>
</feature>
<reference evidence="3" key="1">
    <citation type="journal article" date="2019" name="Int. J. Syst. Evol. Microbiol.">
        <title>The Global Catalogue of Microorganisms (GCM) 10K type strain sequencing project: providing services to taxonomists for standard genome sequencing and annotation.</title>
        <authorList>
            <consortium name="The Broad Institute Genomics Platform"/>
            <consortium name="The Broad Institute Genome Sequencing Center for Infectious Disease"/>
            <person name="Wu L."/>
            <person name="Ma J."/>
        </authorList>
    </citation>
    <scope>NUCLEOTIDE SEQUENCE [LARGE SCALE GENOMIC DNA]</scope>
    <source>
        <strain evidence="3">JCM 15481</strain>
    </source>
</reference>
<comment type="caution">
    <text evidence="2">The sequence shown here is derived from an EMBL/GenBank/DDBJ whole genome shotgun (WGS) entry which is preliminary data.</text>
</comment>
<evidence type="ECO:0000313" key="2">
    <source>
        <dbReference type="EMBL" id="GAA2124754.1"/>
    </source>
</evidence>
<accession>A0ABN2YB26</accession>
<gene>
    <name evidence="2" type="ORF">GCM10009802_29900</name>
</gene>
<keyword evidence="1" id="KW-0472">Membrane</keyword>
<feature type="transmembrane region" description="Helical" evidence="1">
    <location>
        <begin position="178"/>
        <end position="196"/>
    </location>
</feature>
<dbReference type="EMBL" id="BAAAPF010000083">
    <property type="protein sequence ID" value="GAA2124754.1"/>
    <property type="molecule type" value="Genomic_DNA"/>
</dbReference>
<protein>
    <submittedName>
        <fullName evidence="2">Uncharacterized protein</fullName>
    </submittedName>
</protein>
<organism evidence="2 3">
    <name type="scientific">Streptomyces synnematoformans</name>
    <dbReference type="NCBI Taxonomy" id="415721"/>
    <lineage>
        <taxon>Bacteria</taxon>
        <taxon>Bacillati</taxon>
        <taxon>Actinomycetota</taxon>
        <taxon>Actinomycetes</taxon>
        <taxon>Kitasatosporales</taxon>
        <taxon>Streptomycetaceae</taxon>
        <taxon>Streptomyces</taxon>
    </lineage>
</organism>
<keyword evidence="1" id="KW-1133">Transmembrane helix</keyword>
<proteinExistence type="predicted"/>
<evidence type="ECO:0000313" key="3">
    <source>
        <dbReference type="Proteomes" id="UP001500443"/>
    </source>
</evidence>
<dbReference type="Proteomes" id="UP001500443">
    <property type="component" value="Unassembled WGS sequence"/>
</dbReference>
<feature type="transmembrane region" description="Helical" evidence="1">
    <location>
        <begin position="96"/>
        <end position="116"/>
    </location>
</feature>
<name>A0ABN2YB26_9ACTN</name>
<evidence type="ECO:0000256" key="1">
    <source>
        <dbReference type="SAM" id="Phobius"/>
    </source>
</evidence>
<keyword evidence="1" id="KW-0812">Transmembrane</keyword>
<feature type="transmembrane region" description="Helical" evidence="1">
    <location>
        <begin position="292"/>
        <end position="312"/>
    </location>
</feature>
<feature type="transmembrane region" description="Helical" evidence="1">
    <location>
        <begin position="21"/>
        <end position="39"/>
    </location>
</feature>
<feature type="transmembrane region" description="Helical" evidence="1">
    <location>
        <begin position="131"/>
        <end position="151"/>
    </location>
</feature>
<feature type="transmembrane region" description="Helical" evidence="1">
    <location>
        <begin position="229"/>
        <end position="247"/>
    </location>
</feature>